<gene>
    <name evidence="5" type="ORF">HJ01_03006</name>
</gene>
<name>H7FUY9_FLAFP</name>
<sequence length="310" mass="33958">MKKMLKGVCYGEILFDVFLEHKKIGGAPLNVASRLNSLGGEISMISAVGNDANGEKLVDYLNTVGINTKTVQIKENYGTGVVNVILNEKGNASYDISYPAAWDKIEASPVSTQVVKDADFFVYGSLSSRDLVSNNTLKELLKVAKYSIFDVNLRVPHYTKSNILELLQVADFIKFNDDELHEICQDLNSDKKSLEQNILFIAEKTNTKTICVTLGSHGAVLYCNNKFYHNCGFRVNVVDTVGSGDSFLASLIIKLLSGEDPQHAINFASAIGAIVAKNEGANPVITQQEIDSFLIGFESKKKQVANYNSI</sequence>
<dbReference type="Gene3D" id="3.40.1190.20">
    <property type="match status" value="1"/>
</dbReference>
<evidence type="ECO:0000313" key="5">
    <source>
        <dbReference type="EMBL" id="EIA07640.1"/>
    </source>
</evidence>
<keyword evidence="3" id="KW-0418">Kinase</keyword>
<dbReference type="eggNOG" id="COG0524">
    <property type="taxonomic scope" value="Bacteria"/>
</dbReference>
<dbReference type="PANTHER" id="PTHR43085:SF57">
    <property type="entry name" value="CARBOHYDRATE KINASE PFKB DOMAIN-CONTAINING PROTEIN"/>
    <property type="match status" value="1"/>
</dbReference>
<organism evidence="5 6">
    <name type="scientific">Flavobacterium frigoris (strain PS1)</name>
    <dbReference type="NCBI Taxonomy" id="1086011"/>
    <lineage>
        <taxon>Bacteria</taxon>
        <taxon>Pseudomonadati</taxon>
        <taxon>Bacteroidota</taxon>
        <taxon>Flavobacteriia</taxon>
        <taxon>Flavobacteriales</taxon>
        <taxon>Flavobacteriaceae</taxon>
        <taxon>Flavobacterium</taxon>
    </lineage>
</organism>
<proteinExistence type="inferred from homology"/>
<dbReference type="AlphaFoldDB" id="H7FUY9"/>
<keyword evidence="6" id="KW-1185">Reference proteome</keyword>
<dbReference type="CDD" id="cd01167">
    <property type="entry name" value="bac_FRK"/>
    <property type="match status" value="1"/>
</dbReference>
<dbReference type="SUPFAM" id="SSF53613">
    <property type="entry name" value="Ribokinase-like"/>
    <property type="match status" value="1"/>
</dbReference>
<reference evidence="5 6" key="1">
    <citation type="journal article" date="2014" name="Acta Crystallogr. D">
        <title>Structure-based characterization and antifreeze properties of a hyperactive ice-binding protein from the Antarctic bacterium Flavobacterium frigoris PS1.</title>
        <authorList>
            <person name="Do H."/>
            <person name="Kim S.J."/>
            <person name="Kim H.J."/>
            <person name="Lee J.H."/>
        </authorList>
    </citation>
    <scope>NUCLEOTIDE SEQUENCE [LARGE SCALE GENOMIC DNA]</scope>
    <source>
        <strain evidence="5 6">PS1</strain>
    </source>
</reference>
<dbReference type="RefSeq" id="WP_007139183.1">
    <property type="nucleotide sequence ID" value="NZ_AHKF01000022.1"/>
</dbReference>
<evidence type="ECO:0000256" key="1">
    <source>
        <dbReference type="ARBA" id="ARBA00010688"/>
    </source>
</evidence>
<dbReference type="EMBL" id="AHKF01000022">
    <property type="protein sequence ID" value="EIA07640.1"/>
    <property type="molecule type" value="Genomic_DNA"/>
</dbReference>
<dbReference type="InterPro" id="IPR029056">
    <property type="entry name" value="Ribokinase-like"/>
</dbReference>
<dbReference type="PROSITE" id="PS00583">
    <property type="entry name" value="PFKB_KINASES_1"/>
    <property type="match status" value="1"/>
</dbReference>
<dbReference type="Proteomes" id="UP000005566">
    <property type="component" value="Unassembled WGS sequence"/>
</dbReference>
<comment type="similarity">
    <text evidence="1">Belongs to the carbohydrate kinase PfkB family.</text>
</comment>
<dbReference type="InterPro" id="IPR011611">
    <property type="entry name" value="PfkB_dom"/>
</dbReference>
<dbReference type="EC" id="2.7.1.4" evidence="5"/>
<dbReference type="OrthoDB" id="9813569at2"/>
<dbReference type="GO" id="GO:0008865">
    <property type="term" value="F:fructokinase activity"/>
    <property type="evidence" value="ECO:0007669"/>
    <property type="project" value="UniProtKB-EC"/>
</dbReference>
<evidence type="ECO:0000313" key="6">
    <source>
        <dbReference type="Proteomes" id="UP000005566"/>
    </source>
</evidence>
<comment type="caution">
    <text evidence="5">The sequence shown here is derived from an EMBL/GenBank/DDBJ whole genome shotgun (WGS) entry which is preliminary data.</text>
</comment>
<dbReference type="STRING" id="1086011.HJ01_03006"/>
<dbReference type="InterPro" id="IPR002173">
    <property type="entry name" value="Carboh/pur_kinase_PfkB_CS"/>
</dbReference>
<dbReference type="InterPro" id="IPR050306">
    <property type="entry name" value="PfkB_Carbo_kinase"/>
</dbReference>
<dbReference type="PATRIC" id="fig|1086011.3.peg.2945"/>
<dbReference type="PANTHER" id="PTHR43085">
    <property type="entry name" value="HEXOKINASE FAMILY MEMBER"/>
    <property type="match status" value="1"/>
</dbReference>
<protein>
    <submittedName>
        <fullName evidence="5">Fructokinase</fullName>
        <ecNumber evidence="5">2.7.1.4</ecNumber>
    </submittedName>
</protein>
<evidence type="ECO:0000256" key="3">
    <source>
        <dbReference type="ARBA" id="ARBA00022777"/>
    </source>
</evidence>
<evidence type="ECO:0000256" key="2">
    <source>
        <dbReference type="ARBA" id="ARBA00022679"/>
    </source>
</evidence>
<dbReference type="Pfam" id="PF00294">
    <property type="entry name" value="PfkB"/>
    <property type="match status" value="1"/>
</dbReference>
<feature type="domain" description="Carbohydrate kinase PfkB" evidence="4">
    <location>
        <begin position="21"/>
        <end position="283"/>
    </location>
</feature>
<keyword evidence="2 5" id="KW-0808">Transferase</keyword>
<accession>H7FUY9</accession>
<evidence type="ECO:0000259" key="4">
    <source>
        <dbReference type="Pfam" id="PF00294"/>
    </source>
</evidence>